<keyword evidence="4" id="KW-0288">FMN</keyword>
<evidence type="ECO:0000256" key="10">
    <source>
        <dbReference type="ARBA" id="ARBA00031145"/>
    </source>
</evidence>
<sequence>MQLPTLNMKPVDHRAVAKEVYDFAESQAPLAPLVKEALGVIDDALNDFGEDSVAISFNGGKDCTVLLHLLAAVVGRRLADGRSLKSIPSLYIPVLSPFPELEVFIYECAKAYKLDLYRCEPPSNGSLQVESVTEPSSPEAPFSTLPENKQKMAPPATTARAKGGDGMKAALQIYKDTFPRIEAIVIGTRRTDPHGAKLGFRTPTDPGWPRFERINPIIDWSYGDVWDFLISLRVPYCSLYDQGYTSLGSTYNTFPNPALRVPCCANAPRDAAPASPATPTGSPDAATPQATTTPTIASVLRGSRAPVPRDILEPSLTHGAHSLPDGLVPLALSAAEMCTADGECTLGANGARCAEPLELPCTHAERFRPAYELADGGLERAGRASSSKTTQIMQKRVQHQSP</sequence>
<name>A0A9P3LLI2_9APHY</name>
<comment type="caution">
    <text evidence="15">The sequence shown here is derived from an EMBL/GenBank/DDBJ whole genome shotgun (WGS) entry which is preliminary data.</text>
</comment>
<dbReference type="EMBL" id="BPQB01000093">
    <property type="protein sequence ID" value="GJE98724.1"/>
    <property type="molecule type" value="Genomic_DNA"/>
</dbReference>
<evidence type="ECO:0000313" key="15">
    <source>
        <dbReference type="EMBL" id="GJE98724.1"/>
    </source>
</evidence>
<dbReference type="Proteomes" id="UP000703269">
    <property type="component" value="Unassembled WGS sequence"/>
</dbReference>
<dbReference type="InterPro" id="IPR002500">
    <property type="entry name" value="PAPS_reduct_dom"/>
</dbReference>
<keyword evidence="16" id="KW-1185">Reference proteome</keyword>
<dbReference type="PANTHER" id="PTHR23293:SF9">
    <property type="entry name" value="FAD SYNTHASE"/>
    <property type="match status" value="1"/>
</dbReference>
<evidence type="ECO:0000256" key="12">
    <source>
        <dbReference type="ARBA" id="ARBA00049494"/>
    </source>
</evidence>
<keyword evidence="6" id="KW-0548">Nucleotidyltransferase</keyword>
<dbReference type="SUPFAM" id="SSF52402">
    <property type="entry name" value="Adenine nucleotide alpha hydrolases-like"/>
    <property type="match status" value="1"/>
</dbReference>
<evidence type="ECO:0000259" key="14">
    <source>
        <dbReference type="Pfam" id="PF01507"/>
    </source>
</evidence>
<evidence type="ECO:0000256" key="11">
    <source>
        <dbReference type="ARBA" id="ARBA00031871"/>
    </source>
</evidence>
<feature type="region of interest" description="Disordered" evidence="13">
    <location>
        <begin position="270"/>
        <end position="303"/>
    </location>
</feature>
<comment type="pathway">
    <text evidence="1">Cofactor biosynthesis; FAD biosynthesis; FAD from FMN: step 1/1.</text>
</comment>
<evidence type="ECO:0000256" key="7">
    <source>
        <dbReference type="ARBA" id="ARBA00022741"/>
    </source>
</evidence>
<keyword evidence="7" id="KW-0547">Nucleotide-binding</keyword>
<dbReference type="EC" id="2.7.7.2" evidence="2"/>
<gene>
    <name evidence="15" type="ORF">PsYK624_149590</name>
</gene>
<dbReference type="Pfam" id="PF01507">
    <property type="entry name" value="PAPS_reduct"/>
    <property type="match status" value="1"/>
</dbReference>
<feature type="region of interest" description="Disordered" evidence="13">
    <location>
        <begin position="378"/>
        <end position="402"/>
    </location>
</feature>
<feature type="compositionally biased region" description="Polar residues" evidence="13">
    <location>
        <begin position="125"/>
        <end position="136"/>
    </location>
</feature>
<feature type="region of interest" description="Disordered" evidence="13">
    <location>
        <begin position="125"/>
        <end position="163"/>
    </location>
</feature>
<evidence type="ECO:0000256" key="4">
    <source>
        <dbReference type="ARBA" id="ARBA00022643"/>
    </source>
</evidence>
<dbReference type="OrthoDB" id="270728at2759"/>
<dbReference type="GO" id="GO:0006747">
    <property type="term" value="P:FAD biosynthetic process"/>
    <property type="evidence" value="ECO:0007669"/>
    <property type="project" value="TreeGrafter"/>
</dbReference>
<dbReference type="InterPro" id="IPR014729">
    <property type="entry name" value="Rossmann-like_a/b/a_fold"/>
</dbReference>
<evidence type="ECO:0000256" key="8">
    <source>
        <dbReference type="ARBA" id="ARBA00022827"/>
    </source>
</evidence>
<keyword evidence="5" id="KW-0808">Transferase</keyword>
<evidence type="ECO:0000256" key="1">
    <source>
        <dbReference type="ARBA" id="ARBA00004726"/>
    </source>
</evidence>
<protein>
    <recommendedName>
        <fullName evidence="2">FAD synthase</fullName>
        <ecNumber evidence="2">2.7.7.2</ecNumber>
    </recommendedName>
    <alternativeName>
        <fullName evidence="10">FAD pyrophosphorylase</fullName>
    </alternativeName>
    <alternativeName>
        <fullName evidence="11">FMN adenylyltransferase</fullName>
    </alternativeName>
</protein>
<feature type="domain" description="Phosphoadenosine phosphosulphate reductase" evidence="14">
    <location>
        <begin position="53"/>
        <end position="253"/>
    </location>
</feature>
<keyword evidence="9" id="KW-0067">ATP-binding</keyword>
<evidence type="ECO:0000256" key="3">
    <source>
        <dbReference type="ARBA" id="ARBA00022630"/>
    </source>
</evidence>
<dbReference type="CDD" id="cd23948">
    <property type="entry name" value="FAD_synthase"/>
    <property type="match status" value="1"/>
</dbReference>
<evidence type="ECO:0000313" key="16">
    <source>
        <dbReference type="Proteomes" id="UP000703269"/>
    </source>
</evidence>
<dbReference type="AlphaFoldDB" id="A0A9P3LLI2"/>
<evidence type="ECO:0000256" key="9">
    <source>
        <dbReference type="ARBA" id="ARBA00022840"/>
    </source>
</evidence>
<proteinExistence type="predicted"/>
<evidence type="ECO:0000256" key="6">
    <source>
        <dbReference type="ARBA" id="ARBA00022695"/>
    </source>
</evidence>
<dbReference type="PANTHER" id="PTHR23293">
    <property type="entry name" value="FAD SYNTHETASE-RELATED FMN ADENYLYLTRANSFERASE"/>
    <property type="match status" value="1"/>
</dbReference>
<evidence type="ECO:0000256" key="5">
    <source>
        <dbReference type="ARBA" id="ARBA00022679"/>
    </source>
</evidence>
<evidence type="ECO:0000256" key="2">
    <source>
        <dbReference type="ARBA" id="ARBA00012393"/>
    </source>
</evidence>
<keyword evidence="8" id="KW-0274">FAD</keyword>
<evidence type="ECO:0000256" key="13">
    <source>
        <dbReference type="SAM" id="MobiDB-lite"/>
    </source>
</evidence>
<dbReference type="GO" id="GO:0003919">
    <property type="term" value="F:FMN adenylyltransferase activity"/>
    <property type="evidence" value="ECO:0007669"/>
    <property type="project" value="UniProtKB-EC"/>
</dbReference>
<organism evidence="15 16">
    <name type="scientific">Phanerochaete sordida</name>
    <dbReference type="NCBI Taxonomy" id="48140"/>
    <lineage>
        <taxon>Eukaryota</taxon>
        <taxon>Fungi</taxon>
        <taxon>Dikarya</taxon>
        <taxon>Basidiomycota</taxon>
        <taxon>Agaricomycotina</taxon>
        <taxon>Agaricomycetes</taxon>
        <taxon>Polyporales</taxon>
        <taxon>Phanerochaetaceae</taxon>
        <taxon>Phanerochaete</taxon>
    </lineage>
</organism>
<comment type="catalytic activity">
    <reaction evidence="12">
        <text>FMN + ATP + H(+) = FAD + diphosphate</text>
        <dbReference type="Rhea" id="RHEA:17237"/>
        <dbReference type="ChEBI" id="CHEBI:15378"/>
        <dbReference type="ChEBI" id="CHEBI:30616"/>
        <dbReference type="ChEBI" id="CHEBI:33019"/>
        <dbReference type="ChEBI" id="CHEBI:57692"/>
        <dbReference type="ChEBI" id="CHEBI:58210"/>
        <dbReference type="EC" id="2.7.7.2"/>
    </reaction>
</comment>
<feature type="compositionally biased region" description="Low complexity" evidence="13">
    <location>
        <begin position="270"/>
        <end position="295"/>
    </location>
</feature>
<accession>A0A9P3LLI2</accession>
<keyword evidence="3" id="KW-0285">Flavoprotein</keyword>
<dbReference type="Gene3D" id="3.40.50.620">
    <property type="entry name" value="HUPs"/>
    <property type="match status" value="1"/>
</dbReference>
<reference evidence="15 16" key="1">
    <citation type="submission" date="2021-08" db="EMBL/GenBank/DDBJ databases">
        <title>Draft Genome Sequence of Phanerochaete sordida strain YK-624.</title>
        <authorList>
            <person name="Mori T."/>
            <person name="Dohra H."/>
            <person name="Suzuki T."/>
            <person name="Kawagishi H."/>
            <person name="Hirai H."/>
        </authorList>
    </citation>
    <scope>NUCLEOTIDE SEQUENCE [LARGE SCALE GENOMIC DNA]</scope>
    <source>
        <strain evidence="15 16">YK-624</strain>
    </source>
</reference>
<feature type="compositionally biased region" description="Polar residues" evidence="13">
    <location>
        <begin position="384"/>
        <end position="402"/>
    </location>
</feature>
<dbReference type="GO" id="GO:0005524">
    <property type="term" value="F:ATP binding"/>
    <property type="evidence" value="ECO:0007669"/>
    <property type="project" value="UniProtKB-KW"/>
</dbReference>